<name>A0A916YJ73_9BACL</name>
<evidence type="ECO:0000256" key="4">
    <source>
        <dbReference type="ARBA" id="ARBA00022989"/>
    </source>
</evidence>
<evidence type="ECO:0000256" key="5">
    <source>
        <dbReference type="ARBA" id="ARBA00023136"/>
    </source>
</evidence>
<feature type="compositionally biased region" description="Basic and acidic residues" evidence="6">
    <location>
        <begin position="362"/>
        <end position="392"/>
    </location>
</feature>
<dbReference type="Proteomes" id="UP000612456">
    <property type="component" value="Unassembled WGS sequence"/>
</dbReference>
<feature type="compositionally biased region" description="Basic and acidic residues" evidence="6">
    <location>
        <begin position="418"/>
        <end position="466"/>
    </location>
</feature>
<evidence type="ECO:0000256" key="7">
    <source>
        <dbReference type="SAM" id="Phobius"/>
    </source>
</evidence>
<reference evidence="9" key="2">
    <citation type="submission" date="2020-09" db="EMBL/GenBank/DDBJ databases">
        <authorList>
            <person name="Sun Q."/>
            <person name="Zhou Y."/>
        </authorList>
    </citation>
    <scope>NUCLEOTIDE SEQUENCE</scope>
    <source>
        <strain evidence="9">CGMCC 1.15178</strain>
    </source>
</reference>
<keyword evidence="4 7" id="KW-1133">Transmembrane helix</keyword>
<organism evidence="9 10">
    <name type="scientific">Paenibacillus nasutitermitis</name>
    <dbReference type="NCBI Taxonomy" id="1652958"/>
    <lineage>
        <taxon>Bacteria</taxon>
        <taxon>Bacillati</taxon>
        <taxon>Bacillota</taxon>
        <taxon>Bacilli</taxon>
        <taxon>Bacillales</taxon>
        <taxon>Paenibacillaceae</taxon>
        <taxon>Paenibacillus</taxon>
    </lineage>
</organism>
<dbReference type="EMBL" id="BMHP01000001">
    <property type="protein sequence ID" value="GGD48324.1"/>
    <property type="molecule type" value="Genomic_DNA"/>
</dbReference>
<comment type="caution">
    <text evidence="9">The sequence shown here is derived from an EMBL/GenBank/DDBJ whole genome shotgun (WGS) entry which is preliminary data.</text>
</comment>
<gene>
    <name evidence="9" type="ORF">GCM10010911_02250</name>
</gene>
<keyword evidence="10" id="KW-1185">Reference proteome</keyword>
<accession>A0A916YJ73</accession>
<proteinExistence type="predicted"/>
<evidence type="ECO:0000313" key="10">
    <source>
        <dbReference type="Proteomes" id="UP000612456"/>
    </source>
</evidence>
<dbReference type="AlphaFoldDB" id="A0A916YJ73"/>
<dbReference type="Pfam" id="PF23750">
    <property type="entry name" value="RsgI_M"/>
    <property type="match status" value="1"/>
</dbReference>
<protein>
    <recommendedName>
        <fullName evidence="8">RsgI N-terminal anti-sigma domain-containing protein</fullName>
    </recommendedName>
</protein>
<dbReference type="RefSeq" id="WP_188988321.1">
    <property type="nucleotide sequence ID" value="NZ_BMHP01000001.1"/>
</dbReference>
<dbReference type="InterPro" id="IPR024449">
    <property type="entry name" value="Anti-sigma_RsgI_N"/>
</dbReference>
<evidence type="ECO:0000256" key="3">
    <source>
        <dbReference type="ARBA" id="ARBA00022692"/>
    </source>
</evidence>
<dbReference type="Pfam" id="PF12791">
    <property type="entry name" value="RsgI_N"/>
    <property type="match status" value="1"/>
</dbReference>
<dbReference type="PROSITE" id="PS51849">
    <property type="entry name" value="RSGI_N"/>
    <property type="match status" value="1"/>
</dbReference>
<dbReference type="InterPro" id="IPR055431">
    <property type="entry name" value="RsgI_M"/>
</dbReference>
<feature type="compositionally biased region" description="Basic and acidic residues" evidence="6">
    <location>
        <begin position="281"/>
        <end position="309"/>
    </location>
</feature>
<keyword evidence="3 7" id="KW-0812">Transmembrane</keyword>
<feature type="domain" description="RsgI N-terminal anti-sigma" evidence="8">
    <location>
        <begin position="2"/>
        <end position="49"/>
    </location>
</feature>
<evidence type="ECO:0000259" key="8">
    <source>
        <dbReference type="PROSITE" id="PS51849"/>
    </source>
</evidence>
<reference evidence="9" key="1">
    <citation type="journal article" date="2014" name="Int. J. Syst. Evol. Microbiol.">
        <title>Complete genome sequence of Corynebacterium casei LMG S-19264T (=DSM 44701T), isolated from a smear-ripened cheese.</title>
        <authorList>
            <consortium name="US DOE Joint Genome Institute (JGI-PGF)"/>
            <person name="Walter F."/>
            <person name="Albersmeier A."/>
            <person name="Kalinowski J."/>
            <person name="Ruckert C."/>
        </authorList>
    </citation>
    <scope>NUCLEOTIDE SEQUENCE</scope>
    <source>
        <strain evidence="9">CGMCC 1.15178</strain>
    </source>
</reference>
<sequence length="519" mass="58220">MNRGIVMEISKRHLVVLTAEGSFYRLPVKPDASIGEEILFPADARRGIPRRLLRLTTLAAVVLLLLFVPFLVLPFKEQSAVAAYLTMDINPSLELGINKNEHVVQLRALNQTGISLIKDLAFHDLPLEQVTRSIMERVQNQHYLPTDGGEIVITSIMMRQVDDVSYERQLSQQMDTAIKKVLEETAAASANHVEVTTLAAPKELRDEANEQGISAGKMAVYLLAKSQGHEVSVEELKTHSIPHTTKNWGGVKAVVDGKDKVSPDQQNQLKKKLQELIKSEKEEQAKTKKAPEGQRQKGKSQENKAKNPQKDVPSSSKDKDKQHQGGADQSRQDKASGQKAGTGKTVPGQNTSTDTDLGKNGSDSKEKKPSSDKWKLEMKQKQEKNKKQDKNNGQHNSNNENNNSRNDNSNGSDDTDSNDDKDKDKVKDKDKDKDKDKEIDKEKDKGIDKEKDKEKDNGNSRKEQNKNRNNLKNKVKDHNDEDQWSGEKQQEKSKTISSKQVEPKNDKMDITIRMWAKGA</sequence>
<evidence type="ECO:0000256" key="6">
    <source>
        <dbReference type="SAM" id="MobiDB-lite"/>
    </source>
</evidence>
<keyword evidence="5 7" id="KW-0472">Membrane</keyword>
<evidence type="ECO:0000313" key="9">
    <source>
        <dbReference type="EMBL" id="GGD48324.1"/>
    </source>
</evidence>
<evidence type="ECO:0000256" key="2">
    <source>
        <dbReference type="ARBA" id="ARBA00022475"/>
    </source>
</evidence>
<keyword evidence="2" id="KW-1003">Cell membrane</keyword>
<feature type="transmembrane region" description="Helical" evidence="7">
    <location>
        <begin position="55"/>
        <end position="75"/>
    </location>
</feature>
<evidence type="ECO:0000256" key="1">
    <source>
        <dbReference type="ARBA" id="ARBA00004162"/>
    </source>
</evidence>
<comment type="subcellular location">
    <subcellularLocation>
        <location evidence="1">Cell membrane</location>
        <topology evidence="1">Single-pass membrane protein</topology>
    </subcellularLocation>
</comment>
<dbReference type="GO" id="GO:0005886">
    <property type="term" value="C:plasma membrane"/>
    <property type="evidence" value="ECO:0007669"/>
    <property type="project" value="UniProtKB-SubCell"/>
</dbReference>
<feature type="compositionally biased region" description="Low complexity" evidence="6">
    <location>
        <begin position="393"/>
        <end position="412"/>
    </location>
</feature>
<feature type="compositionally biased region" description="Basic and acidic residues" evidence="6">
    <location>
        <begin position="501"/>
        <end position="510"/>
    </location>
</feature>
<feature type="region of interest" description="Disordered" evidence="6">
    <location>
        <begin position="281"/>
        <end position="510"/>
    </location>
</feature>